<evidence type="ECO:0000313" key="2">
    <source>
        <dbReference type="EMBL" id="VDO15255.1"/>
    </source>
</evidence>
<name>A0A0R3TZD6_RODNA</name>
<dbReference type="OrthoDB" id="206339at2759"/>
<dbReference type="AlphaFoldDB" id="A0A0R3TZD6"/>
<keyword evidence="3" id="KW-1185">Reference proteome</keyword>
<accession>A0A0R3TZD6</accession>
<gene>
    <name evidence="2" type="ORF">HNAJ_LOCUS13209</name>
</gene>
<dbReference type="EMBL" id="UZAE01015112">
    <property type="protein sequence ID" value="VDO15255.1"/>
    <property type="molecule type" value="Genomic_DNA"/>
</dbReference>
<organism evidence="4">
    <name type="scientific">Rodentolepis nana</name>
    <name type="common">Dwarf tapeworm</name>
    <name type="synonym">Hymenolepis nana</name>
    <dbReference type="NCBI Taxonomy" id="102285"/>
    <lineage>
        <taxon>Eukaryota</taxon>
        <taxon>Metazoa</taxon>
        <taxon>Spiralia</taxon>
        <taxon>Lophotrochozoa</taxon>
        <taxon>Platyhelminthes</taxon>
        <taxon>Cestoda</taxon>
        <taxon>Eucestoda</taxon>
        <taxon>Cyclophyllidea</taxon>
        <taxon>Hymenolepididae</taxon>
        <taxon>Rodentolepis</taxon>
    </lineage>
</organism>
<keyword evidence="1" id="KW-0175">Coiled coil</keyword>
<dbReference type="Proteomes" id="UP000278807">
    <property type="component" value="Unassembled WGS sequence"/>
</dbReference>
<sequence length="274" mass="32762">MDKINAKYDDQRKFDIEMLNHQFNEKVIHMRCKIEEEVFNEYCRKLEDFKKHAQLEMKNELEMMTNAALKEKQLQLEEAYSIKMSILEERENRLNEMMTRSKETNEQHALLQRQVLTAELEAARAKKEKLRQMEMALERQRKELQEGYSRRQAQLQVEEEKLLERKQAFEGLLRQEVERLRKCDELEIIDRRKDIEIAESQIKVEKETLDAKVQHMAALQKDLAEKSALFTEMELTDYQTLKMKFKAASHEASTLKGRLKEAFEEIGRLKEGEF</sequence>
<evidence type="ECO:0000313" key="4">
    <source>
        <dbReference type="WBParaSite" id="HNAJ_0001323501-mRNA-1"/>
    </source>
</evidence>
<reference evidence="4" key="1">
    <citation type="submission" date="2017-02" db="UniProtKB">
        <authorList>
            <consortium name="WormBaseParasite"/>
        </authorList>
    </citation>
    <scope>IDENTIFICATION</scope>
</reference>
<protein>
    <submittedName>
        <fullName evidence="4">TPH domain-containing protein</fullName>
    </submittedName>
</protein>
<evidence type="ECO:0000256" key="1">
    <source>
        <dbReference type="SAM" id="Coils"/>
    </source>
</evidence>
<proteinExistence type="predicted"/>
<feature type="coiled-coil region" evidence="1">
    <location>
        <begin position="87"/>
        <end position="150"/>
    </location>
</feature>
<reference evidence="2 3" key="2">
    <citation type="submission" date="2018-11" db="EMBL/GenBank/DDBJ databases">
        <authorList>
            <consortium name="Pathogen Informatics"/>
        </authorList>
    </citation>
    <scope>NUCLEOTIDE SEQUENCE [LARGE SCALE GENOMIC DNA]</scope>
</reference>
<evidence type="ECO:0000313" key="3">
    <source>
        <dbReference type="Proteomes" id="UP000278807"/>
    </source>
</evidence>
<dbReference type="STRING" id="102285.A0A0R3TZD6"/>
<dbReference type="WBParaSite" id="HNAJ_0001323501-mRNA-1">
    <property type="protein sequence ID" value="HNAJ_0001323501-mRNA-1"/>
    <property type="gene ID" value="HNAJ_0001323501"/>
</dbReference>